<gene>
    <name evidence="1" type="ORF">GCE9029_00179</name>
</gene>
<dbReference type="AlphaFoldDB" id="A0A128ES44"/>
<proteinExistence type="predicted"/>
<accession>A0A128ES44</accession>
<organism evidence="1 2">
    <name type="scientific">Grimontia celer</name>
    <dbReference type="NCBI Taxonomy" id="1796497"/>
    <lineage>
        <taxon>Bacteria</taxon>
        <taxon>Pseudomonadati</taxon>
        <taxon>Pseudomonadota</taxon>
        <taxon>Gammaproteobacteria</taxon>
        <taxon>Vibrionales</taxon>
        <taxon>Vibrionaceae</taxon>
        <taxon>Grimontia</taxon>
    </lineage>
</organism>
<reference evidence="2" key="1">
    <citation type="submission" date="2016-02" db="EMBL/GenBank/DDBJ databases">
        <authorList>
            <person name="Rodrigo-Torres Lidia"/>
            <person name="Arahal R.David."/>
        </authorList>
    </citation>
    <scope>NUCLEOTIDE SEQUENCE [LARGE SCALE GENOMIC DNA]</scope>
    <source>
        <strain evidence="2">CECT 9029</strain>
    </source>
</reference>
<keyword evidence="2" id="KW-1185">Reference proteome</keyword>
<sequence>MQQVKNLNELSLNLDNIDTLIASLNECTFKVADETHEGGSYKITKNAHEAAIVEKVEAEH</sequence>
<dbReference type="EMBL" id="FIZX01000001">
    <property type="protein sequence ID" value="CZF77397.1"/>
    <property type="molecule type" value="Genomic_DNA"/>
</dbReference>
<evidence type="ECO:0000313" key="1">
    <source>
        <dbReference type="EMBL" id="CZF77397.1"/>
    </source>
</evidence>
<protein>
    <submittedName>
        <fullName evidence="1">Uncharacterized protein</fullName>
    </submittedName>
</protein>
<name>A0A128ES44_9GAMM</name>
<dbReference type="Proteomes" id="UP000071641">
    <property type="component" value="Unassembled WGS sequence"/>
</dbReference>
<dbReference type="RefSeq" id="WP_062660643.1">
    <property type="nucleotide sequence ID" value="NZ_FIZX01000001.1"/>
</dbReference>
<evidence type="ECO:0000313" key="2">
    <source>
        <dbReference type="Proteomes" id="UP000071641"/>
    </source>
</evidence>